<comment type="caution">
    <text evidence="7">The sequence shown here is derived from an EMBL/GenBank/DDBJ whole genome shotgun (WGS) entry which is preliminary data.</text>
</comment>
<dbReference type="GO" id="GO:0019563">
    <property type="term" value="P:glycerol catabolic process"/>
    <property type="evidence" value="ECO:0007669"/>
    <property type="project" value="TreeGrafter"/>
</dbReference>
<evidence type="ECO:0000313" key="7">
    <source>
        <dbReference type="EMBL" id="NNU62863.1"/>
    </source>
</evidence>
<dbReference type="FunFam" id="3.40.50.10440:FF:000001">
    <property type="entry name" value="Dihydroxyacetone kinase, DhaK subunit"/>
    <property type="match status" value="1"/>
</dbReference>
<dbReference type="SUPFAM" id="SSF101473">
    <property type="entry name" value="DhaL-like"/>
    <property type="match status" value="1"/>
</dbReference>
<evidence type="ECO:0000259" key="6">
    <source>
        <dbReference type="PROSITE" id="PS51481"/>
    </source>
</evidence>
<dbReference type="InterPro" id="IPR004007">
    <property type="entry name" value="DhaL_dom"/>
</dbReference>
<protein>
    <submittedName>
        <fullName evidence="7">DAK2 domain-containing protein</fullName>
    </submittedName>
</protein>
<sequence>MKSFINTRETVVTEAIDGLLLSSYGEKLARLDGFPQIKVVIRSDWKKDRVAVISGGGSGHEPAHAGFVGEGLLTAAVCGEIFASPSVDAILEAILAVTGDDGCLLIVKNYTGDRLNFGLAAEKAKALGFKVEMVIVSDDVALPDIPNPRGVAGTLFVHKIAGAKAASGGSLKEVYEAALDASKNIRSLGLALSNCNMPGVEGSHKKLAADKVELGLGIHGEPGANTLAFQSADKHVKLIADLIEQTIDPDDRVAVLINSLGGTSPLELSIVTQALRKTNLFDKAEFIIGPAPLMTAINMHGISLSVLILNSARRDALLYPTNVQAWPRPNPTSRVEAIILASPSLPVSPPTPSVDVAMRAFILAVTSSLQNHAADIDQLDAKVGDGDTGSTLALAASSIADNIDELPLTDGAALLKSIGDRLLRSAGGSSGVLLAILFTAAAQQFEKSQQWPDALFAGLEQMKHYGGAKLGDRTMIDALEPALMQLTTGHTLDEAAKAARNGADATASFLTAGAGRSAYVPAAALQGVPDPGAEAVARLLSDLSSHIETGHA</sequence>
<organism evidence="7 8">
    <name type="scientific">Ochrobactrum soli</name>
    <dbReference type="NCBI Taxonomy" id="2448455"/>
    <lineage>
        <taxon>Bacteria</taxon>
        <taxon>Pseudomonadati</taxon>
        <taxon>Pseudomonadota</taxon>
        <taxon>Alphaproteobacteria</taxon>
        <taxon>Hyphomicrobiales</taxon>
        <taxon>Brucellaceae</taxon>
        <taxon>Brucella/Ochrobactrum group</taxon>
        <taxon>Ochrobactrum</taxon>
    </lineage>
</organism>
<dbReference type="EMBL" id="JABFCY010000016">
    <property type="protein sequence ID" value="NNU62863.1"/>
    <property type="molecule type" value="Genomic_DNA"/>
</dbReference>
<dbReference type="PANTHER" id="PTHR28629:SF4">
    <property type="entry name" value="TRIOKINASE_FMN CYCLASE"/>
    <property type="match status" value="1"/>
</dbReference>
<dbReference type="PROSITE" id="PS51481">
    <property type="entry name" value="DHAK"/>
    <property type="match status" value="1"/>
</dbReference>
<keyword evidence="1" id="KW-0808">Transferase</keyword>
<evidence type="ECO:0000259" key="5">
    <source>
        <dbReference type="PROSITE" id="PS51480"/>
    </source>
</evidence>
<dbReference type="Gene3D" id="3.30.1180.20">
    <property type="entry name" value="Dihydroxyacetone kinase, domain 2"/>
    <property type="match status" value="1"/>
</dbReference>
<feature type="domain" description="DhaL" evidence="5">
    <location>
        <begin position="356"/>
        <end position="545"/>
    </location>
</feature>
<dbReference type="GO" id="GO:0004371">
    <property type="term" value="F:glycerone kinase activity"/>
    <property type="evidence" value="ECO:0007669"/>
    <property type="project" value="InterPro"/>
</dbReference>
<dbReference type="Pfam" id="PF02733">
    <property type="entry name" value="Dak1"/>
    <property type="match status" value="1"/>
</dbReference>
<evidence type="ECO:0000256" key="3">
    <source>
        <dbReference type="ARBA" id="ARBA00022777"/>
    </source>
</evidence>
<evidence type="ECO:0000256" key="1">
    <source>
        <dbReference type="ARBA" id="ARBA00022679"/>
    </source>
</evidence>
<dbReference type="InterPro" id="IPR036117">
    <property type="entry name" value="DhaL_dom_sf"/>
</dbReference>
<evidence type="ECO:0000256" key="2">
    <source>
        <dbReference type="ARBA" id="ARBA00022741"/>
    </source>
</evidence>
<keyword evidence="8" id="KW-1185">Reference proteome</keyword>
<dbReference type="Gene3D" id="3.40.50.10440">
    <property type="entry name" value="Dihydroxyacetone kinase, domain 1"/>
    <property type="match status" value="1"/>
</dbReference>
<dbReference type="Gene3D" id="1.25.40.340">
    <property type="match status" value="1"/>
</dbReference>
<dbReference type="InterPro" id="IPR004006">
    <property type="entry name" value="DhaK_dom"/>
</dbReference>
<dbReference type="PROSITE" id="PS51480">
    <property type="entry name" value="DHAL"/>
    <property type="match status" value="1"/>
</dbReference>
<keyword evidence="3" id="KW-0418">Kinase</keyword>
<gene>
    <name evidence="7" type="ORF">HKX02_21755</name>
</gene>
<proteinExistence type="predicted"/>
<dbReference type="Proteomes" id="UP000574931">
    <property type="component" value="Unassembled WGS sequence"/>
</dbReference>
<keyword evidence="2" id="KW-0547">Nucleotide-binding</keyword>
<dbReference type="Pfam" id="PF02734">
    <property type="entry name" value="Dak2"/>
    <property type="match status" value="1"/>
</dbReference>
<dbReference type="InterPro" id="IPR050861">
    <property type="entry name" value="Dihydroxyacetone_Kinase"/>
</dbReference>
<dbReference type="SMART" id="SM01120">
    <property type="entry name" value="Dak2"/>
    <property type="match status" value="1"/>
</dbReference>
<evidence type="ECO:0000313" key="8">
    <source>
        <dbReference type="Proteomes" id="UP000574931"/>
    </source>
</evidence>
<dbReference type="SUPFAM" id="SSF82549">
    <property type="entry name" value="DAK1/DegV-like"/>
    <property type="match status" value="1"/>
</dbReference>
<dbReference type="GO" id="GO:0005829">
    <property type="term" value="C:cytosol"/>
    <property type="evidence" value="ECO:0007669"/>
    <property type="project" value="TreeGrafter"/>
</dbReference>
<name>A0A849KRH0_9HYPH</name>
<reference evidence="7 8" key="1">
    <citation type="submission" date="2020-05" db="EMBL/GenBank/DDBJ databases">
        <title>Draft Genome Sequence of Ochrobactrum soli Isolated from Stable Fly Gut.</title>
        <authorList>
            <person name="Pileggi M.T."/>
            <person name="Vazhakkala L.J."/>
            <person name="Wong C.N."/>
        </authorList>
    </citation>
    <scope>NUCLEOTIDE SEQUENCE [LARGE SCALE GENOMIC DNA]</scope>
    <source>
        <strain evidence="7 8">MTP-C0764</strain>
    </source>
</reference>
<dbReference type="RefSeq" id="WP_171319196.1">
    <property type="nucleotide sequence ID" value="NZ_JABFCY010000016.1"/>
</dbReference>
<evidence type="ECO:0000256" key="4">
    <source>
        <dbReference type="ARBA" id="ARBA00022840"/>
    </source>
</evidence>
<keyword evidence="4" id="KW-0067">ATP-binding</keyword>
<accession>A0A849KRH0</accession>
<feature type="domain" description="DhaK" evidence="6">
    <location>
        <begin position="7"/>
        <end position="326"/>
    </location>
</feature>
<dbReference type="AlphaFoldDB" id="A0A849KRH0"/>
<dbReference type="GO" id="GO:0005524">
    <property type="term" value="F:ATP binding"/>
    <property type="evidence" value="ECO:0007669"/>
    <property type="project" value="UniProtKB-KW"/>
</dbReference>
<dbReference type="FunFam" id="1.25.40.340:FF:000002">
    <property type="entry name" value="Dihydroxyacetone kinase, L subunit"/>
    <property type="match status" value="1"/>
</dbReference>
<dbReference type="PANTHER" id="PTHR28629">
    <property type="entry name" value="TRIOKINASE/FMN CYCLASE"/>
    <property type="match status" value="1"/>
</dbReference>